<dbReference type="AlphaFoldDB" id="A0A2H0BH02"/>
<name>A0A2H0BH02_UNCKA</name>
<accession>A0A2H0BH02</accession>
<evidence type="ECO:0000313" key="2">
    <source>
        <dbReference type="Proteomes" id="UP000228495"/>
    </source>
</evidence>
<gene>
    <name evidence="1" type="ORF">COX05_04030</name>
</gene>
<dbReference type="InterPro" id="IPR036698">
    <property type="entry name" value="TM1070-like_sf"/>
</dbReference>
<evidence type="ECO:0000313" key="1">
    <source>
        <dbReference type="EMBL" id="PIP56278.1"/>
    </source>
</evidence>
<organism evidence="1 2">
    <name type="scientific">candidate division WWE3 bacterium CG22_combo_CG10-13_8_21_14_all_39_12</name>
    <dbReference type="NCBI Taxonomy" id="1975094"/>
    <lineage>
        <taxon>Bacteria</taxon>
        <taxon>Katanobacteria</taxon>
    </lineage>
</organism>
<protein>
    <submittedName>
        <fullName evidence="1">Uncharacterized protein</fullName>
    </submittedName>
</protein>
<comment type="caution">
    <text evidence="1">The sequence shown here is derived from an EMBL/GenBank/DDBJ whole genome shotgun (WGS) entry which is preliminary data.</text>
</comment>
<dbReference type="Proteomes" id="UP000228495">
    <property type="component" value="Unassembled WGS sequence"/>
</dbReference>
<dbReference type="EMBL" id="PCSU01000068">
    <property type="protein sequence ID" value="PIP56278.1"/>
    <property type="molecule type" value="Genomic_DNA"/>
</dbReference>
<sequence>DFSTYILFQNPNPTTVTVTVEYMVENGSNATKTYTINPNKRFTISAANEIGTGLGFSTKITSTQPIVVERAMYWANGGHASKGWSL</sequence>
<reference evidence="1 2" key="1">
    <citation type="submission" date="2017-09" db="EMBL/GenBank/DDBJ databases">
        <title>Depth-based differentiation of microbial function through sediment-hosted aquifers and enrichment of novel symbionts in the deep terrestrial subsurface.</title>
        <authorList>
            <person name="Probst A.J."/>
            <person name="Ladd B."/>
            <person name="Jarett J.K."/>
            <person name="Geller-Mcgrath D.E."/>
            <person name="Sieber C.M."/>
            <person name="Emerson J.B."/>
            <person name="Anantharaman K."/>
            <person name="Thomas B.C."/>
            <person name="Malmstrom R."/>
            <person name="Stieglmeier M."/>
            <person name="Klingl A."/>
            <person name="Woyke T."/>
            <person name="Ryan C.M."/>
            <person name="Banfield J.F."/>
        </authorList>
    </citation>
    <scope>NUCLEOTIDE SEQUENCE [LARGE SCALE GENOMIC DNA]</scope>
    <source>
        <strain evidence="1">CG22_combo_CG10-13_8_21_14_all_39_12</strain>
    </source>
</reference>
<dbReference type="Gene3D" id="2.60.290.11">
    <property type="entry name" value="TM1070-like"/>
    <property type="match status" value="1"/>
</dbReference>
<proteinExistence type="predicted"/>
<feature type="non-terminal residue" evidence="1">
    <location>
        <position position="1"/>
    </location>
</feature>